<reference evidence="4 5" key="1">
    <citation type="submission" date="2020-05" db="EMBL/GenBank/DDBJ databases">
        <title>Genome sequence of Kribbella sandramycini ATCC 39419.</title>
        <authorList>
            <person name="Maclea K.S."/>
            <person name="Fair J.L."/>
        </authorList>
    </citation>
    <scope>NUCLEOTIDE SEQUENCE [LARGE SCALE GENOMIC DNA]</scope>
    <source>
        <strain evidence="4 5">ATCC 39419</strain>
    </source>
</reference>
<dbReference type="Proteomes" id="UP000534306">
    <property type="component" value="Unassembled WGS sequence"/>
</dbReference>
<comment type="caution">
    <text evidence="4">The sequence shown here is derived from an EMBL/GenBank/DDBJ whole genome shotgun (WGS) entry which is preliminary data.</text>
</comment>
<reference evidence="3 6" key="2">
    <citation type="submission" date="2020-08" db="EMBL/GenBank/DDBJ databases">
        <title>Sequencing the genomes of 1000 actinobacteria strains.</title>
        <authorList>
            <person name="Klenk H.-P."/>
        </authorList>
    </citation>
    <scope>NUCLEOTIDE SEQUENCE [LARGE SCALE GENOMIC DNA]</scope>
    <source>
        <strain evidence="3 6">DSM 15626</strain>
    </source>
</reference>
<dbReference type="InterPro" id="IPR036366">
    <property type="entry name" value="PGBDSf"/>
</dbReference>
<dbReference type="InterPro" id="IPR002477">
    <property type="entry name" value="Peptidoglycan-bd-like"/>
</dbReference>
<evidence type="ECO:0000256" key="1">
    <source>
        <dbReference type="SAM" id="MobiDB-lite"/>
    </source>
</evidence>
<dbReference type="Pfam" id="PF01471">
    <property type="entry name" value="PG_binding_1"/>
    <property type="match status" value="1"/>
</dbReference>
<sequence>MSSRRRVLTGVVLLAVLTGGGLAVFRYVDRPQPAAATDGPDPAQTVAITRTTLSRSKELAGQLGYGGSSTVKGKATGTITWLPKASTTVGRGEVLYRVDDKPVVLFYGSTPLFRPVGKAAPPASPPPTSPPVKDKPLSGPDVRVVKQNLTALGFLPNTTTDKLTDATTKAVKKWQESLDQQPTGVIDPATVVVLPGAVRINALKAALGDPAAADVLDITSTEKVVTLSFDADATEGIKAGVKVKLNLPSGKTTSGTIRSISTDATPPPDGGPSDGTKKPQLAATIGLANQTDSKGLDSGPVQVVVPGPSHKNVLVVPVAALLALREGGYAVQVVSGTTTTLVAVETGMFADGNVEITGDGLQEGQKVVTTS</sequence>
<gene>
    <name evidence="3" type="ORF">HNR71_005897</name>
    <name evidence="4" type="ORF">HPO96_36820</name>
</gene>
<dbReference type="GO" id="GO:1990281">
    <property type="term" value="C:efflux pump complex"/>
    <property type="evidence" value="ECO:0007669"/>
    <property type="project" value="TreeGrafter"/>
</dbReference>
<protein>
    <submittedName>
        <fullName evidence="4">Peptidoglycan-binding protein</fullName>
    </submittedName>
</protein>
<evidence type="ECO:0000313" key="5">
    <source>
        <dbReference type="Proteomes" id="UP000534306"/>
    </source>
</evidence>
<dbReference type="InterPro" id="IPR036365">
    <property type="entry name" value="PGBD-like_sf"/>
</dbReference>
<dbReference type="EMBL" id="JACHKF010000001">
    <property type="protein sequence ID" value="MBB6570260.1"/>
    <property type="molecule type" value="Genomic_DNA"/>
</dbReference>
<dbReference type="RefSeq" id="WP_171679118.1">
    <property type="nucleotide sequence ID" value="NZ_BAAAGT010000020.1"/>
</dbReference>
<dbReference type="PANTHER" id="PTHR30469:SF15">
    <property type="entry name" value="HLYD FAMILY OF SECRETION PROTEINS"/>
    <property type="match status" value="1"/>
</dbReference>
<evidence type="ECO:0000313" key="4">
    <source>
        <dbReference type="EMBL" id="NOL45822.1"/>
    </source>
</evidence>
<feature type="region of interest" description="Disordered" evidence="1">
    <location>
        <begin position="254"/>
        <end position="279"/>
    </location>
</feature>
<proteinExistence type="predicted"/>
<dbReference type="Proteomes" id="UP000553957">
    <property type="component" value="Unassembled WGS sequence"/>
</dbReference>
<accession>A0A7Y4L9M9</accession>
<dbReference type="GO" id="GO:0015562">
    <property type="term" value="F:efflux transmembrane transporter activity"/>
    <property type="evidence" value="ECO:0007669"/>
    <property type="project" value="TreeGrafter"/>
</dbReference>
<organism evidence="4 5">
    <name type="scientific">Kribbella sandramycini</name>
    <dbReference type="NCBI Taxonomy" id="60450"/>
    <lineage>
        <taxon>Bacteria</taxon>
        <taxon>Bacillati</taxon>
        <taxon>Actinomycetota</taxon>
        <taxon>Actinomycetes</taxon>
        <taxon>Propionibacteriales</taxon>
        <taxon>Kribbellaceae</taxon>
        <taxon>Kribbella</taxon>
    </lineage>
</organism>
<dbReference type="Gene3D" id="2.40.420.20">
    <property type="match status" value="1"/>
</dbReference>
<dbReference type="EMBL" id="JABJRC010000017">
    <property type="protein sequence ID" value="NOL45822.1"/>
    <property type="molecule type" value="Genomic_DNA"/>
</dbReference>
<evidence type="ECO:0000313" key="6">
    <source>
        <dbReference type="Proteomes" id="UP000553957"/>
    </source>
</evidence>
<name>A0A7Y4L9M9_9ACTN</name>
<dbReference type="AlphaFoldDB" id="A0A7Y4L9M9"/>
<evidence type="ECO:0000259" key="2">
    <source>
        <dbReference type="Pfam" id="PF01471"/>
    </source>
</evidence>
<dbReference type="Gene3D" id="1.10.101.10">
    <property type="entry name" value="PGBD-like superfamily/PGBD"/>
    <property type="match status" value="1"/>
</dbReference>
<dbReference type="PROSITE" id="PS51318">
    <property type="entry name" value="TAT"/>
    <property type="match status" value="1"/>
</dbReference>
<feature type="domain" description="Peptidoglycan binding-like" evidence="2">
    <location>
        <begin position="138"/>
        <end position="194"/>
    </location>
</feature>
<dbReference type="InterPro" id="IPR006311">
    <property type="entry name" value="TAT_signal"/>
</dbReference>
<evidence type="ECO:0000313" key="3">
    <source>
        <dbReference type="EMBL" id="MBB6570260.1"/>
    </source>
</evidence>
<keyword evidence="5" id="KW-1185">Reference proteome</keyword>
<dbReference type="SUPFAM" id="SSF47090">
    <property type="entry name" value="PGBD-like"/>
    <property type="match status" value="1"/>
</dbReference>
<dbReference type="PANTHER" id="PTHR30469">
    <property type="entry name" value="MULTIDRUG RESISTANCE PROTEIN MDTA"/>
    <property type="match status" value="1"/>
</dbReference>
<feature type="region of interest" description="Disordered" evidence="1">
    <location>
        <begin position="117"/>
        <end position="137"/>
    </location>
</feature>